<name>R7TS70_CAPTE</name>
<dbReference type="GO" id="GO:1904257">
    <property type="term" value="P:zinc ion import into Golgi lumen"/>
    <property type="evidence" value="ECO:0007669"/>
    <property type="project" value="TreeGrafter"/>
</dbReference>
<comment type="subcellular location">
    <subcellularLocation>
        <location evidence="3">Cytoplasmic vesicle</location>
        <location evidence="3">COPII-coated vesicle membrane</location>
        <topology evidence="3">Multi-pass membrane protein</topology>
    </subcellularLocation>
    <subcellularLocation>
        <location evidence="4">Cytoplasmic vesicle</location>
        <location evidence="4">Secretory vesicle membrane</location>
        <topology evidence="4">Multi-pass membrane protein</topology>
    </subcellularLocation>
    <subcellularLocation>
        <location evidence="2">Golgi apparatus</location>
        <location evidence="2">Golgi stack membrane</location>
        <topology evidence="2">Multi-pass membrane protein</topology>
    </subcellularLocation>
    <subcellularLocation>
        <location evidence="1">Golgi apparatus</location>
        <location evidence="1">trans-Golgi network membrane</location>
        <topology evidence="1">Multi-pass membrane protein</topology>
    </subcellularLocation>
</comment>
<feature type="transmembrane region" description="Helical" evidence="22">
    <location>
        <begin position="396"/>
        <end position="415"/>
    </location>
</feature>
<dbReference type="Proteomes" id="UP000014760">
    <property type="component" value="Unassembled WGS sequence"/>
</dbReference>
<keyword evidence="6" id="KW-0813">Transport</keyword>
<reference evidence="25" key="3">
    <citation type="submission" date="2015-06" db="UniProtKB">
        <authorList>
            <consortium name="EnsemblMetazoa"/>
        </authorList>
    </citation>
    <scope>IDENTIFICATION</scope>
</reference>
<feature type="transmembrane region" description="Helical" evidence="22">
    <location>
        <begin position="219"/>
        <end position="240"/>
    </location>
</feature>
<feature type="transmembrane region" description="Helical" evidence="22">
    <location>
        <begin position="281"/>
        <end position="300"/>
    </location>
</feature>
<evidence type="ECO:0000259" key="23">
    <source>
        <dbReference type="Pfam" id="PF01545"/>
    </source>
</evidence>
<dbReference type="Gene3D" id="1.20.1510.10">
    <property type="entry name" value="Cation efflux protein transmembrane domain"/>
    <property type="match status" value="1"/>
</dbReference>
<keyword evidence="9" id="KW-0479">Metal-binding</keyword>
<dbReference type="InterPro" id="IPR027469">
    <property type="entry name" value="Cation_efflux_TMD_sf"/>
</dbReference>
<keyword evidence="14" id="KW-0406">Ion transport</keyword>
<comment type="similarity">
    <text evidence="5">Belongs to the cation diffusion facilitator (CDF) transporter (TC 2.A.4) family. SLC30A subfamily.</text>
</comment>
<keyword evidence="8 22" id="KW-0812">Transmembrane</keyword>
<keyword evidence="7" id="KW-0050">Antiport</keyword>
<feature type="region of interest" description="Disordered" evidence="21">
    <location>
        <begin position="523"/>
        <end position="550"/>
    </location>
</feature>
<evidence type="ECO:0000313" key="26">
    <source>
        <dbReference type="Proteomes" id="UP000014760"/>
    </source>
</evidence>
<dbReference type="GO" id="GO:0005385">
    <property type="term" value="F:zinc ion transmembrane transporter activity"/>
    <property type="evidence" value="ECO:0007669"/>
    <property type="project" value="InterPro"/>
</dbReference>
<evidence type="ECO:0000313" key="24">
    <source>
        <dbReference type="EMBL" id="ELT96504.1"/>
    </source>
</evidence>
<evidence type="ECO:0000256" key="1">
    <source>
        <dbReference type="ARBA" id="ARBA00004166"/>
    </source>
</evidence>
<dbReference type="GO" id="GO:0046872">
    <property type="term" value="F:metal ion binding"/>
    <property type="evidence" value="ECO:0007669"/>
    <property type="project" value="UniProtKB-KW"/>
</dbReference>
<feature type="transmembrane region" description="Helical" evidence="22">
    <location>
        <begin position="588"/>
        <end position="609"/>
    </location>
</feature>
<evidence type="ECO:0000256" key="10">
    <source>
        <dbReference type="ARBA" id="ARBA00022833"/>
    </source>
</evidence>
<evidence type="ECO:0000256" key="2">
    <source>
        <dbReference type="ARBA" id="ARBA00004205"/>
    </source>
</evidence>
<evidence type="ECO:0000256" key="19">
    <source>
        <dbReference type="ARBA" id="ARBA00042217"/>
    </source>
</evidence>
<evidence type="ECO:0000256" key="17">
    <source>
        <dbReference type="ARBA" id="ARBA00040846"/>
    </source>
</evidence>
<feature type="transmembrane region" description="Helical" evidence="22">
    <location>
        <begin position="80"/>
        <end position="102"/>
    </location>
</feature>
<evidence type="ECO:0000256" key="14">
    <source>
        <dbReference type="ARBA" id="ARBA00023065"/>
    </source>
</evidence>
<evidence type="ECO:0000256" key="20">
    <source>
        <dbReference type="ARBA" id="ARBA00048349"/>
    </source>
</evidence>
<dbReference type="AlphaFoldDB" id="R7TS70"/>
<evidence type="ECO:0000256" key="5">
    <source>
        <dbReference type="ARBA" id="ARBA00008873"/>
    </source>
</evidence>
<keyword evidence="10" id="KW-0862">Zinc</keyword>
<proteinExistence type="inferred from homology"/>
<feature type="transmembrane region" description="Helical" evidence="22">
    <location>
        <begin position="560"/>
        <end position="582"/>
    </location>
</feature>
<dbReference type="FunFam" id="1.20.1510.10:FF:000008">
    <property type="entry name" value="zinc transporter 5 isoform X1"/>
    <property type="match status" value="1"/>
</dbReference>
<evidence type="ECO:0000256" key="18">
    <source>
        <dbReference type="ARBA" id="ARBA00042038"/>
    </source>
</evidence>
<feature type="domain" description="Cation efflux protein transmembrane" evidence="23">
    <location>
        <begin position="396"/>
        <end position="617"/>
    </location>
</feature>
<sequence>MHSRAIYPSKLLPYIGALVVAKFGHAFSTFLSYDILKVLHLVQFLFLIKAGSALCLLVLQKPFSNGRSLSKHQWFRIFRHAFFGCVLTLLWQFGLTLCGPFRTLLLFEHSDTVIIAGATALFTHNGTPSKTRGAVFFLFAVIGILLFDHDLHDHAQTHNAGTHGHSNILTHIFDHMTDLTGLSDHKGGVALLFCTLCAQVAYSVASKKLSVDVGGAKRLHALSSLASTLILSPWAVAVYMTRETLVQSWTATVLPLTLVVFFLVLDFYVDAVCCHQMDPPLANRLGSSAIFLSGLFLTFFWSHPFIAQITNAAVITNDHILSGGVIFSFVLFLFATQILTSSSRSSAKGSFIGYSASGLPLYNFAGDALQRTSQSVYTVARNGLRQILEESDSRRIFYFLCVNLGFTFVELTYGATTNSLGLISDGFHMLFDCSALVMGLYASVMSRWKATRIYSYGYDRVEIVSGFVNGLFLMVIACFVFMAAVNRIVDPPEVSTEKLLVVSVAGLLVNLVGIFAFHHGHSHGGGGGSHGHSHGGHGHSHGHAHESQDSMTHNTNMEGVFLHVLADTMGSVGVIVSTLLIEYMDLKVADPICSLFIATLIFISVLPLVKETVQILLLRTPKELQDNLNSGLRKLLSVEGVISYREDHFWRHSSKVICGTLHVQIKADASEQKIVSQTNSILKESGVNNLTIQVEKESFFQHISGLGLSSNQLYEITKDFKSLSYENTANFINAI</sequence>
<dbReference type="EMBL" id="KB308810">
    <property type="protein sequence ID" value="ELT96504.1"/>
    <property type="molecule type" value="Genomic_DNA"/>
</dbReference>
<evidence type="ECO:0000313" key="25">
    <source>
        <dbReference type="EnsemblMetazoa" id="CapteP20619"/>
    </source>
</evidence>
<dbReference type="PANTHER" id="PTHR45755:SF1">
    <property type="entry name" value="PROTON-COUPLED ZINC ANTIPORTER SLC30A5"/>
    <property type="match status" value="1"/>
</dbReference>
<feature type="transmembrane region" description="Helical" evidence="22">
    <location>
        <begin position="246"/>
        <end position="269"/>
    </location>
</feature>
<feature type="transmembrane region" description="Helical" evidence="22">
    <location>
        <begin position="427"/>
        <end position="445"/>
    </location>
</feature>
<evidence type="ECO:0000256" key="15">
    <source>
        <dbReference type="ARBA" id="ARBA00023136"/>
    </source>
</evidence>
<feature type="transmembrane region" description="Helical" evidence="22">
    <location>
        <begin position="12"/>
        <end position="33"/>
    </location>
</feature>
<evidence type="ECO:0000256" key="4">
    <source>
        <dbReference type="ARBA" id="ARBA00004638"/>
    </source>
</evidence>
<keyword evidence="26" id="KW-1185">Reference proteome</keyword>
<keyword evidence="13" id="KW-0333">Golgi apparatus</keyword>
<dbReference type="NCBIfam" id="TIGR01297">
    <property type="entry name" value="CDF"/>
    <property type="match status" value="1"/>
</dbReference>
<evidence type="ECO:0000256" key="12">
    <source>
        <dbReference type="ARBA" id="ARBA00022989"/>
    </source>
</evidence>
<evidence type="ECO:0000256" key="13">
    <source>
        <dbReference type="ARBA" id="ARBA00023034"/>
    </source>
</evidence>
<dbReference type="OMA" id="NHLFYHF"/>
<protein>
    <recommendedName>
        <fullName evidence="17">Proton-coupled zinc antiporter SLC30A5</fullName>
    </recommendedName>
    <alternativeName>
        <fullName evidence="19">Solute carrier family 30 member 5</fullName>
    </alternativeName>
    <alternativeName>
        <fullName evidence="18">Zinc transporter 5</fullName>
    </alternativeName>
</protein>
<dbReference type="Pfam" id="PF01545">
    <property type="entry name" value="Cation_efflux"/>
    <property type="match status" value="1"/>
</dbReference>
<evidence type="ECO:0000256" key="22">
    <source>
        <dbReference type="SAM" id="Phobius"/>
    </source>
</evidence>
<evidence type="ECO:0000256" key="11">
    <source>
        <dbReference type="ARBA" id="ARBA00022906"/>
    </source>
</evidence>
<dbReference type="InterPro" id="IPR002524">
    <property type="entry name" value="Cation_efflux"/>
</dbReference>
<feature type="transmembrane region" description="Helical" evidence="22">
    <location>
        <begin position="39"/>
        <end position="59"/>
    </location>
</feature>
<evidence type="ECO:0000256" key="9">
    <source>
        <dbReference type="ARBA" id="ARBA00022723"/>
    </source>
</evidence>
<dbReference type="GO" id="GO:0012507">
    <property type="term" value="C:ER to Golgi transport vesicle membrane"/>
    <property type="evidence" value="ECO:0007669"/>
    <property type="project" value="UniProtKB-SubCell"/>
</dbReference>
<keyword evidence="12 22" id="KW-1133">Transmembrane helix</keyword>
<evidence type="ECO:0000256" key="7">
    <source>
        <dbReference type="ARBA" id="ARBA00022449"/>
    </source>
</evidence>
<evidence type="ECO:0000256" key="16">
    <source>
        <dbReference type="ARBA" id="ARBA00038531"/>
    </source>
</evidence>
<feature type="compositionally biased region" description="Basic residues" evidence="21">
    <location>
        <begin position="531"/>
        <end position="542"/>
    </location>
</feature>
<dbReference type="STRING" id="283909.R7TS70"/>
<dbReference type="GO" id="GO:0032580">
    <property type="term" value="C:Golgi cisterna membrane"/>
    <property type="evidence" value="ECO:0007669"/>
    <property type="project" value="UniProtKB-SubCell"/>
</dbReference>
<comment type="catalytic activity">
    <reaction evidence="20">
        <text>Zn(2+)(in) + 2 H(+)(out) = Zn(2+)(out) + 2 H(+)(in)</text>
        <dbReference type="Rhea" id="RHEA:72627"/>
        <dbReference type="ChEBI" id="CHEBI:15378"/>
        <dbReference type="ChEBI" id="CHEBI:29105"/>
    </reaction>
</comment>
<accession>R7TS70</accession>
<dbReference type="GO" id="GO:0015297">
    <property type="term" value="F:antiporter activity"/>
    <property type="evidence" value="ECO:0007669"/>
    <property type="project" value="UniProtKB-KW"/>
</dbReference>
<dbReference type="InterPro" id="IPR058533">
    <property type="entry name" value="Cation_efflux_TM"/>
</dbReference>
<dbReference type="InterPro" id="IPR045316">
    <property type="entry name" value="Msc2-like"/>
</dbReference>
<dbReference type="SUPFAM" id="SSF161111">
    <property type="entry name" value="Cation efflux protein transmembrane domain-like"/>
    <property type="match status" value="1"/>
</dbReference>
<dbReference type="PANTHER" id="PTHR45755">
    <property type="match status" value="1"/>
</dbReference>
<reference evidence="26" key="1">
    <citation type="submission" date="2012-12" db="EMBL/GenBank/DDBJ databases">
        <authorList>
            <person name="Hellsten U."/>
            <person name="Grimwood J."/>
            <person name="Chapman J.A."/>
            <person name="Shapiro H."/>
            <person name="Aerts A."/>
            <person name="Otillar R.P."/>
            <person name="Terry A.Y."/>
            <person name="Boore J.L."/>
            <person name="Simakov O."/>
            <person name="Marletaz F."/>
            <person name="Cho S.-J."/>
            <person name="Edsinger-Gonzales E."/>
            <person name="Havlak P."/>
            <person name="Kuo D.-H."/>
            <person name="Larsson T."/>
            <person name="Lv J."/>
            <person name="Arendt D."/>
            <person name="Savage R."/>
            <person name="Osoegawa K."/>
            <person name="de Jong P."/>
            <person name="Lindberg D.R."/>
            <person name="Seaver E.C."/>
            <person name="Weisblat D.A."/>
            <person name="Putnam N.H."/>
            <person name="Grigoriev I.V."/>
            <person name="Rokhsar D.S."/>
        </authorList>
    </citation>
    <scope>NUCLEOTIDE SEQUENCE</scope>
    <source>
        <strain evidence="26">I ESC-2004</strain>
    </source>
</reference>
<evidence type="ECO:0000256" key="3">
    <source>
        <dbReference type="ARBA" id="ARBA00004557"/>
    </source>
</evidence>
<dbReference type="HOGENOM" id="CLU_013430_11_0_1"/>
<evidence type="ECO:0000256" key="21">
    <source>
        <dbReference type="SAM" id="MobiDB-lite"/>
    </source>
</evidence>
<gene>
    <name evidence="24" type="ORF">CAPTEDRAFT_20619</name>
</gene>
<reference evidence="24 26" key="2">
    <citation type="journal article" date="2013" name="Nature">
        <title>Insights into bilaterian evolution from three spiralian genomes.</title>
        <authorList>
            <person name="Simakov O."/>
            <person name="Marletaz F."/>
            <person name="Cho S.J."/>
            <person name="Edsinger-Gonzales E."/>
            <person name="Havlak P."/>
            <person name="Hellsten U."/>
            <person name="Kuo D.H."/>
            <person name="Larsson T."/>
            <person name="Lv J."/>
            <person name="Arendt D."/>
            <person name="Savage R."/>
            <person name="Osoegawa K."/>
            <person name="de Jong P."/>
            <person name="Grimwood J."/>
            <person name="Chapman J.A."/>
            <person name="Shapiro H."/>
            <person name="Aerts A."/>
            <person name="Otillar R.P."/>
            <person name="Terry A.Y."/>
            <person name="Boore J.L."/>
            <person name="Grigoriev I.V."/>
            <person name="Lindberg D.R."/>
            <person name="Seaver E.C."/>
            <person name="Weisblat D.A."/>
            <person name="Putnam N.H."/>
            <person name="Rokhsar D.S."/>
        </authorList>
    </citation>
    <scope>NUCLEOTIDE SEQUENCE</scope>
    <source>
        <strain evidence="24 26">I ESC-2004</strain>
    </source>
</reference>
<comment type="subunit">
    <text evidence="16">Heterodimer with SLC30A6/ZNT6; form a functional zinc ion transmembrane transporter.</text>
</comment>
<dbReference type="GO" id="GO:0006882">
    <property type="term" value="P:intracellular zinc ion homeostasis"/>
    <property type="evidence" value="ECO:0007669"/>
    <property type="project" value="InterPro"/>
</dbReference>
<feature type="transmembrane region" description="Helical" evidence="22">
    <location>
        <begin position="466"/>
        <end position="487"/>
    </location>
</feature>
<feature type="transmembrane region" description="Helical" evidence="22">
    <location>
        <begin position="320"/>
        <end position="340"/>
    </location>
</feature>
<feature type="transmembrane region" description="Helical" evidence="22">
    <location>
        <begin position="499"/>
        <end position="517"/>
    </location>
</feature>
<dbReference type="EnsemblMetazoa" id="CapteT20619">
    <property type="protein sequence ID" value="CapteP20619"/>
    <property type="gene ID" value="CapteG20619"/>
</dbReference>
<dbReference type="EMBL" id="AMQN01002262">
    <property type="status" value="NOT_ANNOTATED_CDS"/>
    <property type="molecule type" value="Genomic_DNA"/>
</dbReference>
<evidence type="ECO:0000256" key="6">
    <source>
        <dbReference type="ARBA" id="ARBA00022448"/>
    </source>
</evidence>
<dbReference type="OrthoDB" id="78669at2759"/>
<keyword evidence="11" id="KW-0864">Zinc transport</keyword>
<feature type="transmembrane region" description="Helical" evidence="22">
    <location>
        <begin position="131"/>
        <end position="147"/>
    </location>
</feature>
<organism evidence="24">
    <name type="scientific">Capitella teleta</name>
    <name type="common">Polychaete worm</name>
    <dbReference type="NCBI Taxonomy" id="283909"/>
    <lineage>
        <taxon>Eukaryota</taxon>
        <taxon>Metazoa</taxon>
        <taxon>Spiralia</taxon>
        <taxon>Lophotrochozoa</taxon>
        <taxon>Annelida</taxon>
        <taxon>Polychaeta</taxon>
        <taxon>Sedentaria</taxon>
        <taxon>Scolecida</taxon>
        <taxon>Capitellidae</taxon>
        <taxon>Capitella</taxon>
    </lineage>
</organism>
<keyword evidence="15 22" id="KW-0472">Membrane</keyword>
<evidence type="ECO:0000256" key="8">
    <source>
        <dbReference type="ARBA" id="ARBA00022692"/>
    </source>
</evidence>